<feature type="region of interest" description="Disordered" evidence="1">
    <location>
        <begin position="1"/>
        <end position="62"/>
    </location>
</feature>
<evidence type="ECO:0000256" key="1">
    <source>
        <dbReference type="SAM" id="MobiDB-lite"/>
    </source>
</evidence>
<dbReference type="AlphaFoldDB" id="A0A8J5S5F2"/>
<proteinExistence type="predicted"/>
<feature type="compositionally biased region" description="Gly residues" evidence="1">
    <location>
        <begin position="49"/>
        <end position="61"/>
    </location>
</feature>
<dbReference type="EMBL" id="JAAALK010000285">
    <property type="protein sequence ID" value="KAG8064588.1"/>
    <property type="molecule type" value="Genomic_DNA"/>
</dbReference>
<reference evidence="2" key="2">
    <citation type="submission" date="2021-02" db="EMBL/GenBank/DDBJ databases">
        <authorList>
            <person name="Kimball J.A."/>
            <person name="Haas M.W."/>
            <person name="Macchietto M."/>
            <person name="Kono T."/>
            <person name="Duquette J."/>
            <person name="Shao M."/>
        </authorList>
    </citation>
    <scope>NUCLEOTIDE SEQUENCE</scope>
    <source>
        <tissue evidence="2">Fresh leaf tissue</tissue>
    </source>
</reference>
<dbReference type="Proteomes" id="UP000729402">
    <property type="component" value="Unassembled WGS sequence"/>
</dbReference>
<sequence length="178" mass="18935">MRRPSAPAGDTAFIANPTGTPPDGNRCSSGASRGRGRCRGRGRNHGRNGDGGGRTSWGRGTGVRPLDLAISPATILLAQEAHDLPAAFLGPSLRMDPGWSSIRGLHPHGPVVGHLNRGLPIGDHTWAMQQPAKEFLGQGPFTPDNRPTSARRSRLLHRLLPTLFTISRAGINLVSLLQ</sequence>
<evidence type="ECO:0000313" key="2">
    <source>
        <dbReference type="EMBL" id="KAG8064588.1"/>
    </source>
</evidence>
<feature type="compositionally biased region" description="Basic residues" evidence="1">
    <location>
        <begin position="34"/>
        <end position="46"/>
    </location>
</feature>
<comment type="caution">
    <text evidence="2">The sequence shown here is derived from an EMBL/GenBank/DDBJ whole genome shotgun (WGS) entry which is preliminary data.</text>
</comment>
<name>A0A8J5S5F2_ZIZPA</name>
<organism evidence="2 3">
    <name type="scientific">Zizania palustris</name>
    <name type="common">Northern wild rice</name>
    <dbReference type="NCBI Taxonomy" id="103762"/>
    <lineage>
        <taxon>Eukaryota</taxon>
        <taxon>Viridiplantae</taxon>
        <taxon>Streptophyta</taxon>
        <taxon>Embryophyta</taxon>
        <taxon>Tracheophyta</taxon>
        <taxon>Spermatophyta</taxon>
        <taxon>Magnoliopsida</taxon>
        <taxon>Liliopsida</taxon>
        <taxon>Poales</taxon>
        <taxon>Poaceae</taxon>
        <taxon>BOP clade</taxon>
        <taxon>Oryzoideae</taxon>
        <taxon>Oryzeae</taxon>
        <taxon>Zizaniinae</taxon>
        <taxon>Zizania</taxon>
    </lineage>
</organism>
<gene>
    <name evidence="2" type="ORF">GUJ93_ZPchr0004g38192</name>
</gene>
<keyword evidence="3" id="KW-1185">Reference proteome</keyword>
<evidence type="ECO:0000313" key="3">
    <source>
        <dbReference type="Proteomes" id="UP000729402"/>
    </source>
</evidence>
<protein>
    <submittedName>
        <fullName evidence="2">Uncharacterized protein</fullName>
    </submittedName>
</protein>
<accession>A0A8J5S5F2</accession>
<reference evidence="2" key="1">
    <citation type="journal article" date="2021" name="bioRxiv">
        <title>Whole Genome Assembly and Annotation of Northern Wild Rice, Zizania palustris L., Supports a Whole Genome Duplication in the Zizania Genus.</title>
        <authorList>
            <person name="Haas M."/>
            <person name="Kono T."/>
            <person name="Macchietto M."/>
            <person name="Millas R."/>
            <person name="McGilp L."/>
            <person name="Shao M."/>
            <person name="Duquette J."/>
            <person name="Hirsch C.N."/>
            <person name="Kimball J."/>
        </authorList>
    </citation>
    <scope>NUCLEOTIDE SEQUENCE</scope>
    <source>
        <tissue evidence="2">Fresh leaf tissue</tissue>
    </source>
</reference>